<evidence type="ECO:0000256" key="1">
    <source>
        <dbReference type="ARBA" id="ARBA00022737"/>
    </source>
</evidence>
<evidence type="ECO:0000256" key="2">
    <source>
        <dbReference type="ARBA" id="ARBA00023043"/>
    </source>
</evidence>
<dbReference type="SMART" id="SM00248">
    <property type="entry name" value="ANK"/>
    <property type="match status" value="3"/>
</dbReference>
<organism evidence="5 6">
    <name type="scientific">Ciona savignyi</name>
    <name type="common">Pacific transparent sea squirt</name>
    <dbReference type="NCBI Taxonomy" id="51511"/>
    <lineage>
        <taxon>Eukaryota</taxon>
        <taxon>Metazoa</taxon>
        <taxon>Chordata</taxon>
        <taxon>Tunicata</taxon>
        <taxon>Ascidiacea</taxon>
        <taxon>Phlebobranchia</taxon>
        <taxon>Cionidae</taxon>
        <taxon>Ciona</taxon>
    </lineage>
</organism>
<feature type="repeat" description="ANK" evidence="3">
    <location>
        <begin position="178"/>
        <end position="210"/>
    </location>
</feature>
<evidence type="ECO:0000256" key="4">
    <source>
        <dbReference type="SAM" id="MobiDB-lite"/>
    </source>
</evidence>
<evidence type="ECO:0000313" key="5">
    <source>
        <dbReference type="Ensembl" id="ENSCSAVP00000015290.1"/>
    </source>
</evidence>
<dbReference type="HOGENOM" id="CLU_1170335_0_0_1"/>
<feature type="region of interest" description="Disordered" evidence="4">
    <location>
        <begin position="29"/>
        <end position="64"/>
    </location>
</feature>
<dbReference type="Ensembl" id="ENSCSAVT00000015465.1">
    <property type="protein sequence ID" value="ENSCSAVP00000015290.1"/>
    <property type="gene ID" value="ENSCSAVG00000008974.1"/>
</dbReference>
<feature type="repeat" description="ANK" evidence="3">
    <location>
        <begin position="145"/>
        <end position="177"/>
    </location>
</feature>
<dbReference type="InterPro" id="IPR051070">
    <property type="entry name" value="NF-kappa-B_inhibitor"/>
</dbReference>
<dbReference type="Proteomes" id="UP000007875">
    <property type="component" value="Unassembled WGS sequence"/>
</dbReference>
<dbReference type="PANTHER" id="PTHR46680">
    <property type="entry name" value="NF-KAPPA-B INHIBITOR ALPHA"/>
    <property type="match status" value="1"/>
</dbReference>
<reference evidence="5" key="2">
    <citation type="submission" date="2025-08" db="UniProtKB">
        <authorList>
            <consortium name="Ensembl"/>
        </authorList>
    </citation>
    <scope>IDENTIFICATION</scope>
</reference>
<reference evidence="5" key="3">
    <citation type="submission" date="2025-09" db="UniProtKB">
        <authorList>
            <consortium name="Ensembl"/>
        </authorList>
    </citation>
    <scope>IDENTIFICATION</scope>
</reference>
<evidence type="ECO:0000256" key="3">
    <source>
        <dbReference type="PROSITE-ProRule" id="PRU00023"/>
    </source>
</evidence>
<dbReference type="SUPFAM" id="SSF48403">
    <property type="entry name" value="Ankyrin repeat"/>
    <property type="match status" value="1"/>
</dbReference>
<dbReference type="Pfam" id="PF12796">
    <property type="entry name" value="Ank_2"/>
    <property type="match status" value="1"/>
</dbReference>
<keyword evidence="6" id="KW-1185">Reference proteome</keyword>
<keyword evidence="2 3" id="KW-0040">ANK repeat</keyword>
<dbReference type="InParanoid" id="H2ZCH4"/>
<dbReference type="GO" id="GO:0051059">
    <property type="term" value="F:NF-kappaB binding"/>
    <property type="evidence" value="ECO:0007669"/>
    <property type="project" value="TreeGrafter"/>
</dbReference>
<dbReference type="AlphaFoldDB" id="H2ZCH4"/>
<dbReference type="InterPro" id="IPR036770">
    <property type="entry name" value="Ankyrin_rpt-contain_sf"/>
</dbReference>
<accession>H2ZCH4</accession>
<proteinExistence type="predicted"/>
<reference evidence="6" key="1">
    <citation type="submission" date="2003-08" db="EMBL/GenBank/DDBJ databases">
        <authorList>
            <person name="Birren B."/>
            <person name="Nusbaum C."/>
            <person name="Abebe A."/>
            <person name="Abouelleil A."/>
            <person name="Adekoya E."/>
            <person name="Ait-zahra M."/>
            <person name="Allen N."/>
            <person name="Allen T."/>
            <person name="An P."/>
            <person name="Anderson M."/>
            <person name="Anderson S."/>
            <person name="Arachchi H."/>
            <person name="Armbruster J."/>
            <person name="Bachantsang P."/>
            <person name="Baldwin J."/>
            <person name="Barry A."/>
            <person name="Bayul T."/>
            <person name="Blitshsteyn B."/>
            <person name="Bloom T."/>
            <person name="Blye J."/>
            <person name="Boguslavskiy L."/>
            <person name="Borowsky M."/>
            <person name="Boukhgalter B."/>
            <person name="Brunache A."/>
            <person name="Butler J."/>
            <person name="Calixte N."/>
            <person name="Calvo S."/>
            <person name="Camarata J."/>
            <person name="Campo K."/>
            <person name="Chang J."/>
            <person name="Cheshatsang Y."/>
            <person name="Citroen M."/>
            <person name="Collymore A."/>
            <person name="Considine T."/>
            <person name="Cook A."/>
            <person name="Cooke P."/>
            <person name="Corum B."/>
            <person name="Cuomo C."/>
            <person name="David R."/>
            <person name="Dawoe T."/>
            <person name="Degray S."/>
            <person name="Dodge S."/>
            <person name="Dooley K."/>
            <person name="Dorje P."/>
            <person name="Dorjee K."/>
            <person name="Dorris L."/>
            <person name="Duffey N."/>
            <person name="Dupes A."/>
            <person name="Elkins T."/>
            <person name="Engels R."/>
            <person name="Erickson J."/>
            <person name="Farina A."/>
            <person name="Faro S."/>
            <person name="Ferreira P."/>
            <person name="Fischer H."/>
            <person name="Fitzgerald M."/>
            <person name="Foley K."/>
            <person name="Gage D."/>
            <person name="Galagan J."/>
            <person name="Gearin G."/>
            <person name="Gnerre S."/>
            <person name="Gnirke A."/>
            <person name="Goyette A."/>
            <person name="Graham J."/>
            <person name="Grandbois E."/>
            <person name="Gyaltsen K."/>
            <person name="Hafez N."/>
            <person name="Hagopian D."/>
            <person name="Hagos B."/>
            <person name="Hall J."/>
            <person name="Hatcher B."/>
            <person name="Heller A."/>
            <person name="Higgins H."/>
            <person name="Honan T."/>
            <person name="Horn A."/>
            <person name="Houde N."/>
            <person name="Hughes L."/>
            <person name="Hulme W."/>
            <person name="Husby E."/>
            <person name="Iliev I."/>
            <person name="Jaffe D."/>
            <person name="Jones C."/>
            <person name="Kamal M."/>
            <person name="Kamat A."/>
            <person name="Kamvysselis M."/>
            <person name="Karlsson E."/>
            <person name="Kells C."/>
            <person name="Kieu A."/>
            <person name="Kisner P."/>
            <person name="Kodira C."/>
            <person name="Kulbokas E."/>
            <person name="Labutti K."/>
            <person name="Lama D."/>
            <person name="Landers T."/>
            <person name="Leger J."/>
            <person name="Levine S."/>
            <person name="Lewis D."/>
            <person name="Lewis T."/>
            <person name="Lindblad-toh K."/>
            <person name="Liu X."/>
            <person name="Lokyitsang T."/>
            <person name="Lokyitsang Y."/>
            <person name="Lucien O."/>
            <person name="Lui A."/>
            <person name="Ma L.J."/>
            <person name="Mabbitt R."/>
            <person name="Macdonald J."/>
            <person name="Maclean C."/>
            <person name="Major J."/>
            <person name="Manning J."/>
            <person name="Marabella R."/>
            <person name="Maru K."/>
            <person name="Matthews C."/>
            <person name="Mauceli E."/>
            <person name="Mccarthy M."/>
            <person name="Mcdonough S."/>
            <person name="Mcghee T."/>
            <person name="Meldrim J."/>
            <person name="Meneus L."/>
            <person name="Mesirov J."/>
            <person name="Mihalev A."/>
            <person name="Mihova T."/>
            <person name="Mikkelsen T."/>
            <person name="Mlenga V."/>
            <person name="Moru K."/>
            <person name="Mozes J."/>
            <person name="Mulrain L."/>
            <person name="Munson G."/>
            <person name="Naylor J."/>
            <person name="Newes C."/>
            <person name="Nguyen C."/>
            <person name="Nguyen N."/>
            <person name="Nguyen T."/>
            <person name="Nicol R."/>
            <person name="Nielsen C."/>
            <person name="Nizzari M."/>
            <person name="Norbu C."/>
            <person name="Norbu N."/>
            <person name="O'donnell P."/>
            <person name="Okoawo O."/>
            <person name="O'leary S."/>
            <person name="Omotosho B."/>
            <person name="O'neill K."/>
            <person name="Osman S."/>
            <person name="Parker S."/>
            <person name="Perrin D."/>
            <person name="Phunkhang P."/>
            <person name="Piqani B."/>
            <person name="Purcell S."/>
            <person name="Rachupka T."/>
            <person name="Ramasamy U."/>
            <person name="Rameau R."/>
            <person name="Ray V."/>
            <person name="Raymond C."/>
            <person name="Retta R."/>
            <person name="Richardson S."/>
            <person name="Rise C."/>
            <person name="Rodriguez J."/>
            <person name="Rogers J."/>
            <person name="Rogov P."/>
            <person name="Rutman M."/>
            <person name="Schupbach R."/>
            <person name="Seaman C."/>
            <person name="Settipalli S."/>
            <person name="Sharpe T."/>
            <person name="Sheridan J."/>
            <person name="Sherpa N."/>
            <person name="Shi J."/>
            <person name="Smirnov S."/>
            <person name="Smith C."/>
            <person name="Sougnez C."/>
            <person name="Spencer B."/>
            <person name="Stalker J."/>
            <person name="Stange-thomann N."/>
            <person name="Stavropoulos S."/>
            <person name="Stetson K."/>
            <person name="Stone C."/>
            <person name="Stone S."/>
            <person name="Stubbs M."/>
            <person name="Talamas J."/>
            <person name="Tchuinga P."/>
            <person name="Tenzing P."/>
            <person name="Tesfaye S."/>
            <person name="Theodore J."/>
            <person name="Thoulutsang Y."/>
            <person name="Topham K."/>
            <person name="Towey S."/>
            <person name="Tsamla T."/>
            <person name="Tsomo N."/>
            <person name="Vallee D."/>
            <person name="Vassiliev H."/>
            <person name="Venkataraman V."/>
            <person name="Vinson J."/>
            <person name="Vo A."/>
            <person name="Wade C."/>
            <person name="Wang S."/>
            <person name="Wangchuk T."/>
            <person name="Wangdi T."/>
            <person name="Whittaker C."/>
            <person name="Wilkinson J."/>
            <person name="Wu Y."/>
            <person name="Wyman D."/>
            <person name="Yadav S."/>
            <person name="Yang S."/>
            <person name="Yang X."/>
            <person name="Yeager S."/>
            <person name="Yee E."/>
            <person name="Young G."/>
            <person name="Zainoun J."/>
            <person name="Zembeck L."/>
            <person name="Zimmer A."/>
            <person name="Zody M."/>
            <person name="Lander E."/>
        </authorList>
    </citation>
    <scope>NUCLEOTIDE SEQUENCE [LARGE SCALE GENOMIC DNA]</scope>
</reference>
<name>H2ZCH4_CIOSA</name>
<dbReference type="PROSITE" id="PS50088">
    <property type="entry name" value="ANK_REPEAT"/>
    <property type="match status" value="2"/>
</dbReference>
<dbReference type="Gene3D" id="1.25.40.20">
    <property type="entry name" value="Ankyrin repeat-containing domain"/>
    <property type="match status" value="1"/>
</dbReference>
<dbReference type="STRING" id="51511.ENSCSAVP00000015290"/>
<sequence>MSYKATDHDVDQKHVDFCDRVDSGFDSGLPSYRDDEDFHSGNLPSTDDISSKVKVPGSVDNSPRVEPKEIEIQDECFDSGYKSTTPLDPKENPGYQTCKLPQNVDVLNYSGFAPIHLAAQSNRANVVRRLVRVLKCNINIGDLKSGRTALHHAIECRSTEAMKMLLKYGIHTNTPTYDDCTALHLAVAKGMPLVVSTLLNHKADLFSSTHDNQDVFDLAVRNPQMLRHLKSAFKLKH</sequence>
<keyword evidence="1" id="KW-0677">Repeat</keyword>
<protein>
    <submittedName>
        <fullName evidence="5">Uncharacterized protein</fullName>
    </submittedName>
</protein>
<dbReference type="InterPro" id="IPR002110">
    <property type="entry name" value="Ankyrin_rpt"/>
</dbReference>
<evidence type="ECO:0000313" key="6">
    <source>
        <dbReference type="Proteomes" id="UP000007875"/>
    </source>
</evidence>
<dbReference type="PROSITE" id="PS50297">
    <property type="entry name" value="ANK_REP_REGION"/>
    <property type="match status" value="2"/>
</dbReference>
<dbReference type="eggNOG" id="KOG4177">
    <property type="taxonomic scope" value="Eukaryota"/>
</dbReference>
<dbReference type="PANTHER" id="PTHR46680:SF3">
    <property type="entry name" value="NF-KAPPA-B INHIBITOR CACTUS"/>
    <property type="match status" value="1"/>
</dbReference>
<dbReference type="GO" id="GO:0005829">
    <property type="term" value="C:cytosol"/>
    <property type="evidence" value="ECO:0007669"/>
    <property type="project" value="TreeGrafter"/>
</dbReference>
<dbReference type="GO" id="GO:0071356">
    <property type="term" value="P:cellular response to tumor necrosis factor"/>
    <property type="evidence" value="ECO:0007669"/>
    <property type="project" value="TreeGrafter"/>
</dbReference>